<organism evidence="2 3">
    <name type="scientific">Stachybotrys elegans</name>
    <dbReference type="NCBI Taxonomy" id="80388"/>
    <lineage>
        <taxon>Eukaryota</taxon>
        <taxon>Fungi</taxon>
        <taxon>Dikarya</taxon>
        <taxon>Ascomycota</taxon>
        <taxon>Pezizomycotina</taxon>
        <taxon>Sordariomycetes</taxon>
        <taxon>Hypocreomycetidae</taxon>
        <taxon>Hypocreales</taxon>
        <taxon>Stachybotryaceae</taxon>
        <taxon>Stachybotrys</taxon>
    </lineage>
</organism>
<keyword evidence="3" id="KW-1185">Reference proteome</keyword>
<evidence type="ECO:0000256" key="1">
    <source>
        <dbReference type="SAM" id="MobiDB-lite"/>
    </source>
</evidence>
<evidence type="ECO:0000313" key="2">
    <source>
        <dbReference type="EMBL" id="KAH7319953.1"/>
    </source>
</evidence>
<accession>A0A8K0WRA4</accession>
<feature type="region of interest" description="Disordered" evidence="1">
    <location>
        <begin position="193"/>
        <end position="218"/>
    </location>
</feature>
<proteinExistence type="predicted"/>
<gene>
    <name evidence="2" type="ORF">B0I35DRAFT_478248</name>
</gene>
<name>A0A8K0WRA4_9HYPO</name>
<dbReference type="Proteomes" id="UP000813444">
    <property type="component" value="Unassembled WGS sequence"/>
</dbReference>
<protein>
    <submittedName>
        <fullName evidence="2">Uncharacterized protein</fullName>
    </submittedName>
</protein>
<dbReference type="EMBL" id="JAGPNK010000006">
    <property type="protein sequence ID" value="KAH7319953.1"/>
    <property type="molecule type" value="Genomic_DNA"/>
</dbReference>
<dbReference type="AlphaFoldDB" id="A0A8K0WRA4"/>
<comment type="caution">
    <text evidence="2">The sequence shown here is derived from an EMBL/GenBank/DDBJ whole genome shotgun (WGS) entry which is preliminary data.</text>
</comment>
<reference evidence="2" key="1">
    <citation type="journal article" date="2021" name="Nat. Commun.">
        <title>Genetic determinants of endophytism in the Arabidopsis root mycobiome.</title>
        <authorList>
            <person name="Mesny F."/>
            <person name="Miyauchi S."/>
            <person name="Thiergart T."/>
            <person name="Pickel B."/>
            <person name="Atanasova L."/>
            <person name="Karlsson M."/>
            <person name="Huettel B."/>
            <person name="Barry K.W."/>
            <person name="Haridas S."/>
            <person name="Chen C."/>
            <person name="Bauer D."/>
            <person name="Andreopoulos W."/>
            <person name="Pangilinan J."/>
            <person name="LaButti K."/>
            <person name="Riley R."/>
            <person name="Lipzen A."/>
            <person name="Clum A."/>
            <person name="Drula E."/>
            <person name="Henrissat B."/>
            <person name="Kohler A."/>
            <person name="Grigoriev I.V."/>
            <person name="Martin F.M."/>
            <person name="Hacquard S."/>
        </authorList>
    </citation>
    <scope>NUCLEOTIDE SEQUENCE</scope>
    <source>
        <strain evidence="2">MPI-CAGE-CH-0235</strain>
    </source>
</reference>
<evidence type="ECO:0000313" key="3">
    <source>
        <dbReference type="Proteomes" id="UP000813444"/>
    </source>
</evidence>
<sequence length="241" mass="27081">MSSYSDSDSEDLLNSNDFKAAEQFGEFVEPDRTDRELLGDICGRVDISKPKVLSLFLDEIKHAYPLHPVPKASDKVTALIPPGLSWPTRAGCSTHVANIQIAEEVFARLGPGMEMAHRSVFIKLLSRLYLPRSVSPYNHYILRQWNNDASYSRILLLFILFNDSSDILDSIKAISRLAYPDWNPSLDHIPCDQAPRSVAKMPGSQEEEMKQKLAKAHQKNARLAAELQDMKDRLSGQQNAS</sequence>